<organism evidence="1">
    <name type="scientific">Solibacter usitatus (strain Ellin6076)</name>
    <dbReference type="NCBI Taxonomy" id="234267"/>
    <lineage>
        <taxon>Bacteria</taxon>
        <taxon>Pseudomonadati</taxon>
        <taxon>Acidobacteriota</taxon>
        <taxon>Terriglobia</taxon>
        <taxon>Bryobacterales</taxon>
        <taxon>Solibacteraceae</taxon>
        <taxon>Candidatus Solibacter</taxon>
    </lineage>
</organism>
<gene>
    <name evidence="1" type="ordered locus">Acid_4035</name>
</gene>
<dbReference type="HOGENOM" id="CLU_188878_0_0_0"/>
<dbReference type="AlphaFoldDB" id="Q01ZB5"/>
<reference evidence="1" key="1">
    <citation type="submission" date="2006-10" db="EMBL/GenBank/DDBJ databases">
        <title>Complete sequence of Solibacter usitatus Ellin6076.</title>
        <authorList>
            <consortium name="US DOE Joint Genome Institute"/>
            <person name="Copeland A."/>
            <person name="Lucas S."/>
            <person name="Lapidus A."/>
            <person name="Barry K."/>
            <person name="Detter J.C."/>
            <person name="Glavina del Rio T."/>
            <person name="Hammon N."/>
            <person name="Israni S."/>
            <person name="Dalin E."/>
            <person name="Tice H."/>
            <person name="Pitluck S."/>
            <person name="Thompson L.S."/>
            <person name="Brettin T."/>
            <person name="Bruce D."/>
            <person name="Han C."/>
            <person name="Tapia R."/>
            <person name="Gilna P."/>
            <person name="Schmutz J."/>
            <person name="Larimer F."/>
            <person name="Land M."/>
            <person name="Hauser L."/>
            <person name="Kyrpides N."/>
            <person name="Mikhailova N."/>
            <person name="Janssen P.H."/>
            <person name="Kuske C.R."/>
            <person name="Richardson P."/>
        </authorList>
    </citation>
    <scope>NUCLEOTIDE SEQUENCE</scope>
    <source>
        <strain evidence="1">Ellin6076</strain>
    </source>
</reference>
<accession>Q01ZB5</accession>
<dbReference type="OrthoDB" id="532371at2"/>
<dbReference type="STRING" id="234267.Acid_4035"/>
<evidence type="ECO:0000313" key="1">
    <source>
        <dbReference type="EMBL" id="ABJ85000.1"/>
    </source>
</evidence>
<sequence length="67" mass="7508">MGTAARNQESVFIDWEQLDSTKGLTVLRVPVPGGWLVYASNSYHQHGGMTFYPDPDHLWDGGSMVRK</sequence>
<proteinExistence type="predicted"/>
<protein>
    <submittedName>
        <fullName evidence="1">Uncharacterized protein</fullName>
    </submittedName>
</protein>
<dbReference type="EMBL" id="CP000473">
    <property type="protein sequence ID" value="ABJ85000.1"/>
    <property type="molecule type" value="Genomic_DNA"/>
</dbReference>
<dbReference type="InParanoid" id="Q01ZB5"/>
<name>Q01ZB5_SOLUE</name>
<dbReference type="KEGG" id="sus:Acid_4035"/>